<evidence type="ECO:0000313" key="2">
    <source>
        <dbReference type="Proteomes" id="UP001420932"/>
    </source>
</evidence>
<comment type="caution">
    <text evidence="1">The sequence shown here is derived from an EMBL/GenBank/DDBJ whole genome shotgun (WGS) entry which is preliminary data.</text>
</comment>
<reference evidence="1 2" key="1">
    <citation type="submission" date="2024-01" db="EMBL/GenBank/DDBJ databases">
        <title>Genome assemblies of Stephania.</title>
        <authorList>
            <person name="Yang L."/>
        </authorList>
    </citation>
    <scope>NUCLEOTIDE SEQUENCE [LARGE SCALE GENOMIC DNA]</scope>
    <source>
        <strain evidence="1">YNDBR</strain>
        <tissue evidence="1">Leaf</tissue>
    </source>
</reference>
<dbReference type="Proteomes" id="UP001420932">
    <property type="component" value="Unassembled WGS sequence"/>
</dbReference>
<protein>
    <submittedName>
        <fullName evidence="1">Uncharacterized protein</fullName>
    </submittedName>
</protein>
<organism evidence="1 2">
    <name type="scientific">Stephania yunnanensis</name>
    <dbReference type="NCBI Taxonomy" id="152371"/>
    <lineage>
        <taxon>Eukaryota</taxon>
        <taxon>Viridiplantae</taxon>
        <taxon>Streptophyta</taxon>
        <taxon>Embryophyta</taxon>
        <taxon>Tracheophyta</taxon>
        <taxon>Spermatophyta</taxon>
        <taxon>Magnoliopsida</taxon>
        <taxon>Ranunculales</taxon>
        <taxon>Menispermaceae</taxon>
        <taxon>Menispermoideae</taxon>
        <taxon>Cissampelideae</taxon>
        <taxon>Stephania</taxon>
    </lineage>
</organism>
<dbReference type="EMBL" id="JBBNAF010000009">
    <property type="protein sequence ID" value="KAK9114226.1"/>
    <property type="molecule type" value="Genomic_DNA"/>
</dbReference>
<dbReference type="AlphaFoldDB" id="A0AAP0IGA9"/>
<accession>A0AAP0IGA9</accession>
<keyword evidence="2" id="KW-1185">Reference proteome</keyword>
<evidence type="ECO:0000313" key="1">
    <source>
        <dbReference type="EMBL" id="KAK9114226.1"/>
    </source>
</evidence>
<proteinExistence type="predicted"/>
<gene>
    <name evidence="1" type="ORF">Syun_021023</name>
</gene>
<sequence>MPVAITKVVTQPLGTALTWSIHASKDVAHASLKDRDCSVVPGCAQAPRGLAGARSSPTGLGWSDHASEGLALTWCPKHARRYVAALLVPRHDLARAKGICQCVALFMPRNLPRRGLARAKGICQGIALFVPRNLPRRGLARAKAWPYSCLRNLPCSCSRNLSRGGLTRANARPCSCLRNLPSFAHSRAKELAKVVTQPLGTTLTWSIHASRDVAHASLKDRDCSVVRGCAQAPRVLAGALSSPTSSGWPDHGSEDLSLAWCPKHARGSSLLLCPCRPWERTYLSQ</sequence>
<name>A0AAP0IGA9_9MAGN</name>